<accession>A0A0F6W6P9</accession>
<organism evidence="3 4">
    <name type="scientific">Sandaracinus amylolyticus</name>
    <dbReference type="NCBI Taxonomy" id="927083"/>
    <lineage>
        <taxon>Bacteria</taxon>
        <taxon>Pseudomonadati</taxon>
        <taxon>Myxococcota</taxon>
        <taxon>Polyangia</taxon>
        <taxon>Polyangiales</taxon>
        <taxon>Sandaracinaceae</taxon>
        <taxon>Sandaracinus</taxon>
    </lineage>
</organism>
<dbReference type="EMBL" id="CP011125">
    <property type="protein sequence ID" value="AKF08900.1"/>
    <property type="molecule type" value="Genomic_DNA"/>
</dbReference>
<keyword evidence="4" id="KW-1185">Reference proteome</keyword>
<dbReference type="InterPro" id="IPR000533">
    <property type="entry name" value="Tropomyosin"/>
</dbReference>
<dbReference type="AlphaFoldDB" id="A0A0F6W6P9"/>
<dbReference type="STRING" id="927083.DB32_006049"/>
<evidence type="ECO:0000256" key="2">
    <source>
        <dbReference type="SAM" id="Coils"/>
    </source>
</evidence>
<evidence type="ECO:0000313" key="4">
    <source>
        <dbReference type="Proteomes" id="UP000034883"/>
    </source>
</evidence>
<dbReference type="PROSITE" id="PS00326">
    <property type="entry name" value="TROPOMYOSIN"/>
    <property type="match status" value="1"/>
</dbReference>
<protein>
    <submittedName>
        <fullName evidence="3">Uncharacterized protein</fullName>
    </submittedName>
</protein>
<sequence length="132" mass="14805">MLGGSGALALGLAALLRVLPGAIKRISDALAVAWEKRSAAQLARAEARRIEAQTERDEVQLEIAREQTNVELFKRYEDRLKAAELRAERAEAEARALRQWAQRVFNEMRRRGMTPPEMPEAIELVPAMPGEE</sequence>
<feature type="coiled-coil region" evidence="2">
    <location>
        <begin position="42"/>
        <end position="100"/>
    </location>
</feature>
<evidence type="ECO:0000313" key="3">
    <source>
        <dbReference type="EMBL" id="AKF08900.1"/>
    </source>
</evidence>
<proteinExistence type="predicted"/>
<name>A0A0F6W6P9_9BACT</name>
<reference evidence="3 4" key="1">
    <citation type="submission" date="2015-03" db="EMBL/GenBank/DDBJ databases">
        <title>Genome assembly of Sandaracinus amylolyticus DSM 53668.</title>
        <authorList>
            <person name="Sharma G."/>
            <person name="Subramanian S."/>
        </authorList>
    </citation>
    <scope>NUCLEOTIDE SEQUENCE [LARGE SCALE GENOMIC DNA]</scope>
    <source>
        <strain evidence="3 4">DSM 53668</strain>
    </source>
</reference>
<dbReference type="Proteomes" id="UP000034883">
    <property type="component" value="Chromosome"/>
</dbReference>
<dbReference type="KEGG" id="samy:DB32_006049"/>
<evidence type="ECO:0000256" key="1">
    <source>
        <dbReference type="ARBA" id="ARBA00023054"/>
    </source>
</evidence>
<gene>
    <name evidence="3" type="ORF">DB32_006049</name>
</gene>
<keyword evidence="1 2" id="KW-0175">Coiled coil</keyword>